<evidence type="ECO:0000259" key="1">
    <source>
        <dbReference type="Pfam" id="PF01408"/>
    </source>
</evidence>
<dbReference type="InterPro" id="IPR055170">
    <property type="entry name" value="GFO_IDH_MocA-like_dom"/>
</dbReference>
<dbReference type="Pfam" id="PF22725">
    <property type="entry name" value="GFO_IDH_MocA_C3"/>
    <property type="match status" value="1"/>
</dbReference>
<dbReference type="Gene3D" id="3.40.50.720">
    <property type="entry name" value="NAD(P)-binding Rossmann-like Domain"/>
    <property type="match status" value="1"/>
</dbReference>
<dbReference type="RefSeq" id="WP_390195432.1">
    <property type="nucleotide sequence ID" value="NZ_JBHSDV010000001.1"/>
</dbReference>
<evidence type="ECO:0000313" key="4">
    <source>
        <dbReference type="Proteomes" id="UP001595880"/>
    </source>
</evidence>
<evidence type="ECO:0000313" key="3">
    <source>
        <dbReference type="EMBL" id="MFC4386650.1"/>
    </source>
</evidence>
<dbReference type="SUPFAM" id="SSF55347">
    <property type="entry name" value="Glyceraldehyde-3-phosphate dehydrogenase-like, C-terminal domain"/>
    <property type="match status" value="1"/>
</dbReference>
<dbReference type="Gene3D" id="3.30.360.10">
    <property type="entry name" value="Dihydrodipicolinate Reductase, domain 2"/>
    <property type="match status" value="1"/>
</dbReference>
<evidence type="ECO:0000259" key="2">
    <source>
        <dbReference type="Pfam" id="PF22725"/>
    </source>
</evidence>
<protein>
    <submittedName>
        <fullName evidence="3">Gfo/Idh/MocA family protein</fullName>
    </submittedName>
</protein>
<feature type="domain" description="GFO/IDH/MocA-like oxidoreductase" evidence="2">
    <location>
        <begin position="127"/>
        <end position="249"/>
    </location>
</feature>
<gene>
    <name evidence="3" type="ORF">ACFOZ1_02395</name>
</gene>
<keyword evidence="4" id="KW-1185">Reference proteome</keyword>
<dbReference type="EMBL" id="JBHSDV010000001">
    <property type="protein sequence ID" value="MFC4386650.1"/>
    <property type="molecule type" value="Genomic_DNA"/>
</dbReference>
<dbReference type="SUPFAM" id="SSF51735">
    <property type="entry name" value="NAD(P)-binding Rossmann-fold domains"/>
    <property type="match status" value="1"/>
</dbReference>
<feature type="domain" description="Gfo/Idh/MocA-like oxidoreductase N-terminal" evidence="1">
    <location>
        <begin position="3"/>
        <end position="119"/>
    </location>
</feature>
<proteinExistence type="predicted"/>
<reference evidence="4" key="1">
    <citation type="journal article" date="2019" name="Int. J. Syst. Evol. Microbiol.">
        <title>The Global Catalogue of Microorganisms (GCM) 10K type strain sequencing project: providing services to taxonomists for standard genome sequencing and annotation.</title>
        <authorList>
            <consortium name="The Broad Institute Genomics Platform"/>
            <consortium name="The Broad Institute Genome Sequencing Center for Infectious Disease"/>
            <person name="Wu L."/>
            <person name="Ma J."/>
        </authorList>
    </citation>
    <scope>NUCLEOTIDE SEQUENCE [LARGE SCALE GENOMIC DNA]</scope>
    <source>
        <strain evidence="4">KACC 14058</strain>
    </source>
</reference>
<name>A0ABV8VTP3_9BACI</name>
<dbReference type="InterPro" id="IPR051450">
    <property type="entry name" value="Gfo/Idh/MocA_Oxidoreductases"/>
</dbReference>
<dbReference type="InterPro" id="IPR036291">
    <property type="entry name" value="NAD(P)-bd_dom_sf"/>
</dbReference>
<dbReference type="PANTHER" id="PTHR43377">
    <property type="entry name" value="BILIVERDIN REDUCTASE A"/>
    <property type="match status" value="1"/>
</dbReference>
<sequence>MKIGIISFAHMHALSYARALQKNSECELTCIWDNNTERGEEMATTFQTTYYDNLEEMLRTDIDAVIVCSENVYHKEHVLLAAKAKKHILCEKPIATEIRDAEEMIAACEENNVLLQVAFPVRFAPPIQEMKRIIEEKALGNILAIRTTNHGQMPGGWFVDPNLSGGGCATDHIVHIVDVLRWVLQDEVKDVSASFDTRFYDIPVEDCGLVSLTLESGILVTIDPSWSRPKTFPTWGDVTLEFFGESGSLKVDAFKQHLTYYNDINQKIEDIVYIDDMDEGLINDFVTCVKQNKQPFITGEDGKKTLEVVKACYKSNQLKDRVSVL</sequence>
<dbReference type="Pfam" id="PF01408">
    <property type="entry name" value="GFO_IDH_MocA"/>
    <property type="match status" value="1"/>
</dbReference>
<organism evidence="3 4">
    <name type="scientific">Gracilibacillus marinus</name>
    <dbReference type="NCBI Taxonomy" id="630535"/>
    <lineage>
        <taxon>Bacteria</taxon>
        <taxon>Bacillati</taxon>
        <taxon>Bacillota</taxon>
        <taxon>Bacilli</taxon>
        <taxon>Bacillales</taxon>
        <taxon>Bacillaceae</taxon>
        <taxon>Gracilibacillus</taxon>
    </lineage>
</organism>
<dbReference type="PANTHER" id="PTHR43377:SF1">
    <property type="entry name" value="BILIVERDIN REDUCTASE A"/>
    <property type="match status" value="1"/>
</dbReference>
<accession>A0ABV8VTP3</accession>
<comment type="caution">
    <text evidence="3">The sequence shown here is derived from an EMBL/GenBank/DDBJ whole genome shotgun (WGS) entry which is preliminary data.</text>
</comment>
<dbReference type="Proteomes" id="UP001595880">
    <property type="component" value="Unassembled WGS sequence"/>
</dbReference>
<dbReference type="InterPro" id="IPR000683">
    <property type="entry name" value="Gfo/Idh/MocA-like_OxRdtase_N"/>
</dbReference>